<sequence length="939" mass="107684">MEGVRIQNKIKLLFEKIVEPNYEMNNYYVDGLINKLSNCTDPEISFLGAVPLLSDLICEALKHIDNAHISVKVFVTRILAITSRKELHFTKIMWQQGSKILEGFKEINSPSMCSSLRVAYLEVALGIVNHNSGISWLLETGLWKEILSLCNEKRTVFVVRKTYKFAANFLWRLNDLVDCDNTKMVLSYILRPATEVDFLTLQSLNCEEDERSQQLEPMLHMLLATLNTGNRISTSNILVNIMIKDYNLISLFCIILDTMRNEEISVMLAKILFWLVVGKTFNAKPIDDSTVYTMVDFLDLRVIYFNTIQFFIKKRYPLAVLDYCIACNMIWITACGDKDVEETSVGRIKFKNQLLFMCLVPLVVFVTHRKSVSAITNDSIHDYVVKLLNIACEHTAKAAYSMAGLIEELDTLPIIIQAIKKLSCLKQYLSDEQANLIFQALFYILKEYDPIDDYGVCKQEQTFIDNQEKELILTYVMDMILVLVKKHNISWHESLEVLCLYSVVFNILKRPNLSSKFIVTSLNVIAVSIKKFLPPNLSLLLDSKPGSSMHELGKLMYMKMHDLYWEVRDSALELLHVCTEISYIKFPPFQNQIMENNLINVAATIALNDFESYVQVSALKCIGAASKISSMWDQLITQYPDIQDQLISILRNNQEGIVRKEACNVLCDIYQNLKLTPHFKQSLYEHMVSSALSDFHWEVQYSALKFWKVVYQSLLNDQGMLDGVFPPVTFSRQSRKIVTLNEMEIQRRLMQMLDELASIGSLTVFIILLHDDSDLDIMDTALTISLELIDILDRYKLSDQLKPKPGDPMTVKELTVHIKEEKDKFPDSDDMFKSASGQTADNVIEGILNVDDVNLLTSIYERHMSLQNNKTEATIKPKIKLLRFASPYLFVRFVKGTDFKAIIEEKRKWNVGIRSVSSLLDDVLGIYEVNGEVNALDCY</sequence>
<gene>
    <name evidence="1" type="ORF">K1T71_007432</name>
</gene>
<evidence type="ECO:0000313" key="2">
    <source>
        <dbReference type="Proteomes" id="UP000824533"/>
    </source>
</evidence>
<organism evidence="1 2">
    <name type="scientific">Dendrolimus kikuchii</name>
    <dbReference type="NCBI Taxonomy" id="765133"/>
    <lineage>
        <taxon>Eukaryota</taxon>
        <taxon>Metazoa</taxon>
        <taxon>Ecdysozoa</taxon>
        <taxon>Arthropoda</taxon>
        <taxon>Hexapoda</taxon>
        <taxon>Insecta</taxon>
        <taxon>Pterygota</taxon>
        <taxon>Neoptera</taxon>
        <taxon>Endopterygota</taxon>
        <taxon>Lepidoptera</taxon>
        <taxon>Glossata</taxon>
        <taxon>Ditrysia</taxon>
        <taxon>Bombycoidea</taxon>
        <taxon>Lasiocampidae</taxon>
        <taxon>Dendrolimus</taxon>
    </lineage>
</organism>
<comment type="caution">
    <text evidence="1">The sequence shown here is derived from an EMBL/GenBank/DDBJ whole genome shotgun (WGS) entry which is preliminary data.</text>
</comment>
<accession>A0ACC1D0K5</accession>
<keyword evidence="2" id="KW-1185">Reference proteome</keyword>
<evidence type="ECO:0000313" key="1">
    <source>
        <dbReference type="EMBL" id="KAJ0177423.1"/>
    </source>
</evidence>
<reference evidence="1 2" key="1">
    <citation type="journal article" date="2021" name="Front. Genet.">
        <title>Chromosome-Level Genome Assembly Reveals Significant Gene Expansion in the Toll and IMD Signaling Pathways of Dendrolimus kikuchii.</title>
        <authorList>
            <person name="Zhou J."/>
            <person name="Wu P."/>
            <person name="Xiong Z."/>
            <person name="Liu N."/>
            <person name="Zhao N."/>
            <person name="Ji M."/>
            <person name="Qiu Y."/>
            <person name="Yang B."/>
        </authorList>
    </citation>
    <scope>NUCLEOTIDE SEQUENCE [LARGE SCALE GENOMIC DNA]</scope>
    <source>
        <strain evidence="1">Ann1</strain>
    </source>
</reference>
<protein>
    <submittedName>
        <fullName evidence="1">Uncharacterized protein</fullName>
    </submittedName>
</protein>
<dbReference type="Proteomes" id="UP000824533">
    <property type="component" value="Linkage Group LG12"/>
</dbReference>
<name>A0ACC1D0K5_9NEOP</name>
<proteinExistence type="predicted"/>
<dbReference type="EMBL" id="CM034398">
    <property type="protein sequence ID" value="KAJ0177423.1"/>
    <property type="molecule type" value="Genomic_DNA"/>
</dbReference>